<organism evidence="1 2">
    <name type="scientific">Pedobacter ureilyticus</name>
    <dbReference type="NCBI Taxonomy" id="1393051"/>
    <lineage>
        <taxon>Bacteria</taxon>
        <taxon>Pseudomonadati</taxon>
        <taxon>Bacteroidota</taxon>
        <taxon>Sphingobacteriia</taxon>
        <taxon>Sphingobacteriales</taxon>
        <taxon>Sphingobacteriaceae</taxon>
        <taxon>Pedobacter</taxon>
    </lineage>
</organism>
<gene>
    <name evidence="1" type="ORF">E6A44_011840</name>
</gene>
<evidence type="ECO:0000313" key="2">
    <source>
        <dbReference type="Proteomes" id="UP001517247"/>
    </source>
</evidence>
<name>A0ABW9J6X5_9SPHI</name>
<keyword evidence="2" id="KW-1185">Reference proteome</keyword>
<dbReference type="EMBL" id="SSHJ02000007">
    <property type="protein sequence ID" value="MFN0256269.1"/>
    <property type="molecule type" value="Genomic_DNA"/>
</dbReference>
<proteinExistence type="predicted"/>
<accession>A0ABW9J6X5</accession>
<evidence type="ECO:0000313" key="1">
    <source>
        <dbReference type="EMBL" id="MFN0256269.1"/>
    </source>
</evidence>
<dbReference type="PROSITE" id="PS51257">
    <property type="entry name" value="PROKAR_LIPOPROTEIN"/>
    <property type="match status" value="1"/>
</dbReference>
<comment type="caution">
    <text evidence="1">The sequence shown here is derived from an EMBL/GenBank/DDBJ whole genome shotgun (WGS) entry which is preliminary data.</text>
</comment>
<protein>
    <recommendedName>
        <fullName evidence="3">Lipoprotein</fullName>
    </recommendedName>
</protein>
<dbReference type="RefSeq" id="WP_138723388.1">
    <property type="nucleotide sequence ID" value="NZ_SSHJ02000007.1"/>
</dbReference>
<evidence type="ECO:0008006" key="3">
    <source>
        <dbReference type="Google" id="ProtNLM"/>
    </source>
</evidence>
<sequence length="100" mass="11240">MKVFVKISFLIFITSASSCKKESYSNATVIKNCTGTYLSVLDKEYKVCNFKKIANFEDQQKVLANFSLTKECKSENFPGGICSMAYPFDGLINVIDIKKL</sequence>
<reference evidence="1 2" key="1">
    <citation type="submission" date="2024-12" db="EMBL/GenBank/DDBJ databases">
        <authorList>
            <person name="Hu S."/>
        </authorList>
    </citation>
    <scope>NUCLEOTIDE SEQUENCE [LARGE SCALE GENOMIC DNA]</scope>
    <source>
        <strain evidence="1 2">THG-T11</strain>
    </source>
</reference>
<dbReference type="Proteomes" id="UP001517247">
    <property type="component" value="Unassembled WGS sequence"/>
</dbReference>